<evidence type="ECO:0000313" key="2">
    <source>
        <dbReference type="Proteomes" id="UP000683925"/>
    </source>
</evidence>
<reference evidence="1" key="1">
    <citation type="submission" date="2021-01" db="EMBL/GenBank/DDBJ databases">
        <authorList>
            <consortium name="Genoscope - CEA"/>
            <person name="William W."/>
        </authorList>
    </citation>
    <scope>NUCLEOTIDE SEQUENCE</scope>
</reference>
<keyword evidence="2" id="KW-1185">Reference proteome</keyword>
<proteinExistence type="predicted"/>
<dbReference type="EMBL" id="CAJJDP010000138">
    <property type="protein sequence ID" value="CAD8206031.1"/>
    <property type="molecule type" value="Genomic_DNA"/>
</dbReference>
<accession>A0A8S1XWX3</accession>
<name>A0A8S1XWX3_PAROT</name>
<sequence length="110" mass="12550">MTKYFTLEINQQPFQSNITQIQKILIPNNYHGTCEGERTCIADSFQIIQGSLLDEINGSSFVDAVNYSQKCLLEVIFSTQRGIIQKSIQVALLDSRSHLISKRFMLMFIS</sequence>
<protein>
    <submittedName>
        <fullName evidence="1">Uncharacterized protein</fullName>
    </submittedName>
</protein>
<dbReference type="AlphaFoldDB" id="A0A8S1XWX3"/>
<gene>
    <name evidence="1" type="ORF">POCTA_138.1.T1370001</name>
</gene>
<comment type="caution">
    <text evidence="1">The sequence shown here is derived from an EMBL/GenBank/DDBJ whole genome shotgun (WGS) entry which is preliminary data.</text>
</comment>
<evidence type="ECO:0000313" key="1">
    <source>
        <dbReference type="EMBL" id="CAD8206031.1"/>
    </source>
</evidence>
<organism evidence="1 2">
    <name type="scientific">Paramecium octaurelia</name>
    <dbReference type="NCBI Taxonomy" id="43137"/>
    <lineage>
        <taxon>Eukaryota</taxon>
        <taxon>Sar</taxon>
        <taxon>Alveolata</taxon>
        <taxon>Ciliophora</taxon>
        <taxon>Intramacronucleata</taxon>
        <taxon>Oligohymenophorea</taxon>
        <taxon>Peniculida</taxon>
        <taxon>Parameciidae</taxon>
        <taxon>Paramecium</taxon>
    </lineage>
</organism>
<dbReference type="Proteomes" id="UP000683925">
    <property type="component" value="Unassembled WGS sequence"/>
</dbReference>